<reference evidence="6 7" key="1">
    <citation type="submission" date="2015-09" db="EMBL/GenBank/DDBJ databases">
        <title>Host preference determinants of Valsa canker pathogens revealed by comparative genomics.</title>
        <authorList>
            <person name="Yin Z."/>
            <person name="Huang L."/>
        </authorList>
    </citation>
    <scope>NUCLEOTIDE SEQUENCE [LARGE SCALE GENOMIC DNA]</scope>
    <source>
        <strain evidence="6 7">YSFL</strain>
    </source>
</reference>
<dbReference type="InterPro" id="IPR000172">
    <property type="entry name" value="GMC_OxRdtase_N"/>
</dbReference>
<keyword evidence="3" id="KW-0274">FAD</keyword>
<dbReference type="Gene3D" id="3.50.50.60">
    <property type="entry name" value="FAD/NAD(P)-binding domain"/>
    <property type="match status" value="1"/>
</dbReference>
<comment type="caution">
    <text evidence="6">The sequence shown here is derived from an EMBL/GenBank/DDBJ whole genome shotgun (WGS) entry which is preliminary data.</text>
</comment>
<dbReference type="Gene3D" id="3.30.560.10">
    <property type="entry name" value="Glucose Oxidase, domain 3"/>
    <property type="match status" value="1"/>
</dbReference>
<dbReference type="Proteomes" id="UP000284375">
    <property type="component" value="Unassembled WGS sequence"/>
</dbReference>
<dbReference type="SUPFAM" id="SSF51905">
    <property type="entry name" value="FAD/NAD(P)-binding domain"/>
    <property type="match status" value="1"/>
</dbReference>
<dbReference type="Pfam" id="PF05199">
    <property type="entry name" value="GMC_oxred_C"/>
    <property type="match status" value="1"/>
</dbReference>
<dbReference type="GO" id="GO:0044550">
    <property type="term" value="P:secondary metabolite biosynthetic process"/>
    <property type="evidence" value="ECO:0007669"/>
    <property type="project" value="TreeGrafter"/>
</dbReference>
<dbReference type="SUPFAM" id="SSF54373">
    <property type="entry name" value="FAD-linked reductases, C-terminal domain"/>
    <property type="match status" value="1"/>
</dbReference>
<dbReference type="PANTHER" id="PTHR11552">
    <property type="entry name" value="GLUCOSE-METHANOL-CHOLINE GMC OXIDOREDUCTASE"/>
    <property type="match status" value="1"/>
</dbReference>
<dbReference type="AlphaFoldDB" id="A0A423W925"/>
<keyword evidence="2" id="KW-0325">Glycoprotein</keyword>
<dbReference type="PANTHER" id="PTHR11552:SF138">
    <property type="entry name" value="DEHYDROGENASE PKFF-RELATED"/>
    <property type="match status" value="1"/>
</dbReference>
<dbReference type="STRING" id="252740.A0A423W925"/>
<evidence type="ECO:0000259" key="5">
    <source>
        <dbReference type="PROSITE" id="PS00624"/>
    </source>
</evidence>
<dbReference type="Pfam" id="PF00732">
    <property type="entry name" value="GMC_oxred_N"/>
    <property type="match status" value="1"/>
</dbReference>
<organism evidence="6 7">
    <name type="scientific">Cytospora chrysosperma</name>
    <name type="common">Cytospora canker fungus</name>
    <name type="synonym">Sphaeria chrysosperma</name>
    <dbReference type="NCBI Taxonomy" id="252740"/>
    <lineage>
        <taxon>Eukaryota</taxon>
        <taxon>Fungi</taxon>
        <taxon>Dikarya</taxon>
        <taxon>Ascomycota</taxon>
        <taxon>Pezizomycotina</taxon>
        <taxon>Sordariomycetes</taxon>
        <taxon>Sordariomycetidae</taxon>
        <taxon>Diaporthales</taxon>
        <taxon>Cytosporaceae</taxon>
        <taxon>Cytospora</taxon>
    </lineage>
</organism>
<keyword evidence="3" id="KW-0285">Flavoprotein</keyword>
<sequence>MRSPKALLILAAFAGLRPTHAAPHDINEGLSFDYIIVGAGPGGLTVASRLSEDPSVSVAIVEAGTWSTSVTGNQSQVPGYDFFYNGKSPNDTNPLVEWGFVTTPQAGINGQAVHYTRGKSLGGCSNLHYMGYTHTAEGALQMWADEVGDKSYAYGASSHYYRKSMNFTAANTKSRPANVTTIEAPGTAAVGGPLDVTYSSWAQSFSTWVARSMIAVGIPSTNAFINGRLNGSSWLTSTLNPRNGHRESAATAYLEPVVGRPNLHIFDSTLGERILFDGNKVARGLQVTTAKRTYTLAARREVIVSGGAFQSPHLLLVSGVGPAELLREHGIKVVADRPGVGQNLQDHVFYGITYRVGVETASALQYGDAQALAVAEFNANGTGPLASPGGDFAGYEKLPQDLRASFAPATLEELADLPADWPEMQYLTLPTYVGDFQTVSTGSPQDGYMYATLLATLIAPSSRGNVSISSPRMADPPLINPNWMTTQRDVDLVIGGFKRLRQILTSPAMANVTIGPEYYPGAQVQTDDQIHRQIQDSFNTMYHASSSCKMGRPSDPNAVVDNHARVYGVRNLRVVDISAFPFVPPGLPQATVYMLAEKIADDIKRGK</sequence>
<gene>
    <name evidence="6" type="ORF">VSDG_02931</name>
</gene>
<dbReference type="PROSITE" id="PS00624">
    <property type="entry name" value="GMC_OXRED_2"/>
    <property type="match status" value="1"/>
</dbReference>
<evidence type="ECO:0000256" key="3">
    <source>
        <dbReference type="PIRSR" id="PIRSR000137-2"/>
    </source>
</evidence>
<dbReference type="InterPro" id="IPR036188">
    <property type="entry name" value="FAD/NAD-bd_sf"/>
</dbReference>
<dbReference type="PIRSF" id="PIRSF000137">
    <property type="entry name" value="Alcohol_oxidase"/>
    <property type="match status" value="1"/>
</dbReference>
<comment type="cofactor">
    <cofactor evidence="3">
        <name>FAD</name>
        <dbReference type="ChEBI" id="CHEBI:57692"/>
    </cofactor>
</comment>
<keyword evidence="4" id="KW-0732">Signal</keyword>
<comment type="similarity">
    <text evidence="1">Belongs to the GMC oxidoreductase family.</text>
</comment>
<feature type="chain" id="PRO_5019220018" description="Glucose-methanol-choline oxidoreductase N-terminal domain-containing protein" evidence="4">
    <location>
        <begin position="22"/>
        <end position="607"/>
    </location>
</feature>
<proteinExistence type="inferred from homology"/>
<evidence type="ECO:0000313" key="6">
    <source>
        <dbReference type="EMBL" id="ROV99859.1"/>
    </source>
</evidence>
<evidence type="ECO:0000313" key="7">
    <source>
        <dbReference type="Proteomes" id="UP000284375"/>
    </source>
</evidence>
<evidence type="ECO:0000256" key="2">
    <source>
        <dbReference type="ARBA" id="ARBA00023180"/>
    </source>
</evidence>
<dbReference type="InterPro" id="IPR012132">
    <property type="entry name" value="GMC_OxRdtase"/>
</dbReference>
<dbReference type="InterPro" id="IPR007867">
    <property type="entry name" value="GMC_OxRtase_C"/>
</dbReference>
<dbReference type="GO" id="GO:0016614">
    <property type="term" value="F:oxidoreductase activity, acting on CH-OH group of donors"/>
    <property type="evidence" value="ECO:0007669"/>
    <property type="project" value="InterPro"/>
</dbReference>
<evidence type="ECO:0000256" key="4">
    <source>
        <dbReference type="SAM" id="SignalP"/>
    </source>
</evidence>
<dbReference type="OrthoDB" id="269227at2759"/>
<keyword evidence="7" id="KW-1185">Reference proteome</keyword>
<name>A0A423W925_CYTCH</name>
<protein>
    <recommendedName>
        <fullName evidence="5">Glucose-methanol-choline oxidoreductase N-terminal domain-containing protein</fullName>
    </recommendedName>
</protein>
<feature type="signal peptide" evidence="4">
    <location>
        <begin position="1"/>
        <end position="21"/>
    </location>
</feature>
<feature type="binding site" evidence="3">
    <location>
        <begin position="588"/>
        <end position="589"/>
    </location>
    <ligand>
        <name>FAD</name>
        <dbReference type="ChEBI" id="CHEBI:57692"/>
    </ligand>
</feature>
<feature type="domain" description="Glucose-methanol-choline oxidoreductase N-terminal" evidence="5">
    <location>
        <begin position="307"/>
        <end position="321"/>
    </location>
</feature>
<evidence type="ECO:0000256" key="1">
    <source>
        <dbReference type="ARBA" id="ARBA00010790"/>
    </source>
</evidence>
<dbReference type="EMBL" id="LJZO01000010">
    <property type="protein sequence ID" value="ROV99859.1"/>
    <property type="molecule type" value="Genomic_DNA"/>
</dbReference>
<dbReference type="GO" id="GO:0050660">
    <property type="term" value="F:flavin adenine dinucleotide binding"/>
    <property type="evidence" value="ECO:0007669"/>
    <property type="project" value="InterPro"/>
</dbReference>
<accession>A0A423W925</accession>